<comment type="caution">
    <text evidence="4">The sequence shown here is derived from an EMBL/GenBank/DDBJ whole genome shotgun (WGS) entry which is preliminary data.</text>
</comment>
<comment type="cofactor">
    <cofactor evidence="3">
        <name>Mg(2+)</name>
        <dbReference type="ChEBI" id="CHEBI:18420"/>
    </cofactor>
    <text evidence="3">Binds 2 magnesium ions per subunit.</text>
</comment>
<organism evidence="4 5">
    <name type="scientific">Pullulanibacillus pueri</name>
    <dbReference type="NCBI Taxonomy" id="1437324"/>
    <lineage>
        <taxon>Bacteria</taxon>
        <taxon>Bacillati</taxon>
        <taxon>Bacillota</taxon>
        <taxon>Bacilli</taxon>
        <taxon>Bacillales</taxon>
        <taxon>Sporolactobacillaceae</taxon>
        <taxon>Pullulanibacillus</taxon>
    </lineage>
</organism>
<accession>A0A8J2ZYH3</accession>
<evidence type="ECO:0000256" key="2">
    <source>
        <dbReference type="ARBA" id="ARBA00022801"/>
    </source>
</evidence>
<evidence type="ECO:0000256" key="3">
    <source>
        <dbReference type="PIRSR" id="PIRSR605502-1"/>
    </source>
</evidence>
<dbReference type="InterPro" id="IPR050792">
    <property type="entry name" value="ADP-ribosylglycohydrolase"/>
</dbReference>
<dbReference type="Proteomes" id="UP000656813">
    <property type="component" value="Unassembled WGS sequence"/>
</dbReference>
<dbReference type="InterPro" id="IPR005502">
    <property type="entry name" value="Ribosyl_crysJ1"/>
</dbReference>
<name>A0A8J2ZYH3_9BACL</name>
<dbReference type="SUPFAM" id="SSF101478">
    <property type="entry name" value="ADP-ribosylglycohydrolase"/>
    <property type="match status" value="1"/>
</dbReference>
<keyword evidence="3" id="KW-0479">Metal-binding</keyword>
<dbReference type="GO" id="GO:0016787">
    <property type="term" value="F:hydrolase activity"/>
    <property type="evidence" value="ECO:0007669"/>
    <property type="project" value="UniProtKB-KW"/>
</dbReference>
<reference evidence="4" key="1">
    <citation type="journal article" date="2014" name="Int. J. Syst. Evol. Microbiol.">
        <title>Complete genome sequence of Corynebacterium casei LMG S-19264T (=DSM 44701T), isolated from a smear-ripened cheese.</title>
        <authorList>
            <consortium name="US DOE Joint Genome Institute (JGI-PGF)"/>
            <person name="Walter F."/>
            <person name="Albersmeier A."/>
            <person name="Kalinowski J."/>
            <person name="Ruckert C."/>
        </authorList>
    </citation>
    <scope>NUCLEOTIDE SEQUENCE</scope>
    <source>
        <strain evidence="4">CGMCC 1.12777</strain>
    </source>
</reference>
<dbReference type="InterPro" id="IPR036705">
    <property type="entry name" value="Ribosyl_crysJ1_sf"/>
</dbReference>
<comment type="similarity">
    <text evidence="1">Belongs to the ADP-ribosylglycohydrolase family.</text>
</comment>
<feature type="binding site" evidence="3">
    <location>
        <position position="64"/>
    </location>
    <ligand>
        <name>Mg(2+)</name>
        <dbReference type="ChEBI" id="CHEBI:18420"/>
        <label>1</label>
    </ligand>
</feature>
<dbReference type="AlphaFoldDB" id="A0A8J2ZYH3"/>
<dbReference type="EMBL" id="BMFV01000035">
    <property type="protein sequence ID" value="GGH86854.1"/>
    <property type="molecule type" value="Genomic_DNA"/>
</dbReference>
<reference evidence="4" key="2">
    <citation type="submission" date="2020-09" db="EMBL/GenBank/DDBJ databases">
        <authorList>
            <person name="Sun Q."/>
            <person name="Zhou Y."/>
        </authorList>
    </citation>
    <scope>NUCLEOTIDE SEQUENCE</scope>
    <source>
        <strain evidence="4">CGMCC 1.12777</strain>
    </source>
</reference>
<keyword evidence="5" id="KW-1185">Reference proteome</keyword>
<dbReference type="Pfam" id="PF03747">
    <property type="entry name" value="ADP_ribosyl_GH"/>
    <property type="match status" value="1"/>
</dbReference>
<dbReference type="Gene3D" id="1.10.4080.10">
    <property type="entry name" value="ADP-ribosylation/Crystallin J1"/>
    <property type="match status" value="1"/>
</dbReference>
<evidence type="ECO:0000313" key="4">
    <source>
        <dbReference type="EMBL" id="GGH86854.1"/>
    </source>
</evidence>
<feature type="binding site" evidence="3">
    <location>
        <position position="283"/>
    </location>
    <ligand>
        <name>Mg(2+)</name>
        <dbReference type="ChEBI" id="CHEBI:18420"/>
        <label>1</label>
    </ligand>
</feature>
<gene>
    <name evidence="4" type="ORF">GCM10007096_35520</name>
</gene>
<proteinExistence type="inferred from homology"/>
<feature type="binding site" evidence="3">
    <location>
        <position position="281"/>
    </location>
    <ligand>
        <name>Mg(2+)</name>
        <dbReference type="ChEBI" id="CHEBI:18420"/>
        <label>1</label>
    </ligand>
</feature>
<evidence type="ECO:0008006" key="6">
    <source>
        <dbReference type="Google" id="ProtNLM"/>
    </source>
</evidence>
<dbReference type="PANTHER" id="PTHR16222:SF24">
    <property type="entry name" value="ADP-RIBOSYLHYDROLASE ARH3"/>
    <property type="match status" value="1"/>
</dbReference>
<keyword evidence="3" id="KW-0460">Magnesium</keyword>
<evidence type="ECO:0000313" key="5">
    <source>
        <dbReference type="Proteomes" id="UP000656813"/>
    </source>
</evidence>
<protein>
    <recommendedName>
        <fullName evidence="6">ADP-ribosylglycohydrolase</fullName>
    </recommendedName>
</protein>
<dbReference type="RefSeq" id="WP_188498727.1">
    <property type="nucleotide sequence ID" value="NZ_BMFV01000035.1"/>
</dbReference>
<dbReference type="GO" id="GO:0046872">
    <property type="term" value="F:metal ion binding"/>
    <property type="evidence" value="ECO:0007669"/>
    <property type="project" value="UniProtKB-KW"/>
</dbReference>
<keyword evidence="2" id="KW-0378">Hydrolase</keyword>
<dbReference type="PANTHER" id="PTHR16222">
    <property type="entry name" value="ADP-RIBOSYLGLYCOHYDROLASE"/>
    <property type="match status" value="1"/>
</dbReference>
<evidence type="ECO:0000256" key="1">
    <source>
        <dbReference type="ARBA" id="ARBA00010702"/>
    </source>
</evidence>
<sequence length="357" mass="39279">MSNESLREKFFGCIAGVHIGSAMGAAVEGWDYQKIEERYGTLQELLKYEHYNNGWVREPGTTEDGVERQKLMITAMIEKQDRVNAEDVKSIWIRDIKPESAGMVSEPFEATLLAMAKSGIPAVDLGKYCDYAGLNSMARACHPIGLINAGDPSGALADVLEVGQLYQSSNSRGLKWASVTAVSIASATKPGATVDSVIGDIYDLCDQDRVVKEIDRELKHTAHCKDFRELREAFDSVYSGRGMDYAFAWANEVVTKGICIFKMVDGNLKDAMVSAVNMGRDVDCITAVASGISGSLTGASSIPEEWIKQTDYATSLNKYTNSQRTLREHSDGLFNAYQSRLTNMKEFAEKMLVEQKA</sequence>